<organism evidence="2 3">
    <name type="scientific">Novipirellula artificiosorum</name>
    <dbReference type="NCBI Taxonomy" id="2528016"/>
    <lineage>
        <taxon>Bacteria</taxon>
        <taxon>Pseudomonadati</taxon>
        <taxon>Planctomycetota</taxon>
        <taxon>Planctomycetia</taxon>
        <taxon>Pirellulales</taxon>
        <taxon>Pirellulaceae</taxon>
        <taxon>Novipirellula</taxon>
    </lineage>
</organism>
<accession>A0A5C6DEP7</accession>
<dbReference type="Pfam" id="PF06452">
    <property type="entry name" value="CBM9_1"/>
    <property type="match status" value="1"/>
</dbReference>
<reference evidence="2 3" key="1">
    <citation type="submission" date="2019-02" db="EMBL/GenBank/DDBJ databases">
        <title>Deep-cultivation of Planctomycetes and their phenomic and genomic characterization uncovers novel biology.</title>
        <authorList>
            <person name="Wiegand S."/>
            <person name="Jogler M."/>
            <person name="Boedeker C."/>
            <person name="Pinto D."/>
            <person name="Vollmers J."/>
            <person name="Rivas-Marin E."/>
            <person name="Kohn T."/>
            <person name="Peeters S.H."/>
            <person name="Heuer A."/>
            <person name="Rast P."/>
            <person name="Oberbeckmann S."/>
            <person name="Bunk B."/>
            <person name="Jeske O."/>
            <person name="Meyerdierks A."/>
            <person name="Storesund J.E."/>
            <person name="Kallscheuer N."/>
            <person name="Luecker S."/>
            <person name="Lage O.M."/>
            <person name="Pohl T."/>
            <person name="Merkel B.J."/>
            <person name="Hornburger P."/>
            <person name="Mueller R.-W."/>
            <person name="Bruemmer F."/>
            <person name="Labrenz M."/>
            <person name="Spormann A.M."/>
            <person name="Op Den Camp H."/>
            <person name="Overmann J."/>
            <person name="Amann R."/>
            <person name="Jetten M.S.M."/>
            <person name="Mascher T."/>
            <person name="Medema M.H."/>
            <person name="Devos D.P."/>
            <person name="Kaster A.-K."/>
            <person name="Ovreas L."/>
            <person name="Rohde M."/>
            <person name="Galperin M.Y."/>
            <person name="Jogler C."/>
        </authorList>
    </citation>
    <scope>NUCLEOTIDE SEQUENCE [LARGE SCALE GENOMIC DNA]</scope>
    <source>
        <strain evidence="2 3">Poly41</strain>
    </source>
</reference>
<dbReference type="InterPro" id="IPR010502">
    <property type="entry name" value="Carb-bd_dom_fam9"/>
</dbReference>
<keyword evidence="3" id="KW-1185">Reference proteome</keyword>
<evidence type="ECO:0000313" key="2">
    <source>
        <dbReference type="EMBL" id="TWU34297.1"/>
    </source>
</evidence>
<sequence>MPLYDLRWASPSLRVIFRDADGNNLPNQAGGKYYVYSSTRNKEPIVDTWTAAVYSFTIAAESKVDSVLLSIFLYDAGTIEIDNVGLFNDTVRSRTVPNEHTSEFRQVDGDASRFGLPQATVPKIDTAVKIDGKPDDPVWQHGKQNLLVNAISGGRAPQATEFQIAHDTENLYLFVRAVERGQESHHHGPSGHDAPEIHRCDSIEIFLQPPTSGDAYYQIAVNPAGGIYDRKWIGPGNETAWDADGVIVGGYHHFDYWNVEVKIPLSDLGIRFPTPGSLWRANVCRTEVPGQRNWNAWSSTGGEFHRPKRFGILKFAEDDLAGENTHTLRGTLIDGDAQPLKDVPVKAFGRIERTDAHGVYVFDDVPGGKHVISILSPKHTEMHGQVSITNQLENVAPVTVQRRDPFQPDFTGPLGRDAVGWIHGSITEPPNMREQPGRADLVQSILLHAAKGETKAVAVSLFANQMLDHPDLQLTRLSGRKGVIDGDRISIGWVQRMLKPVHYQGPQDDALFVWRFVWNEPPKVFHRGQLRLITVKIDIPEDTQSGEYSGDLVLKSKDQLVSTIPINLSVGDFKLDQPAERAGAFLNIKRGSLDDADPRWAEIVFADMAAHGARTVMFWQGIVFDSSGQPITEAAEHSLRMQMKHSMSPPYAIKFSVEQLARTIGVEFKEPHAIDIPSLQAKEMLFRDAVSRGAAAVRDLEKKFALKPKSLVLFWSDEVFIGERLDPWMYTANIVREYTDNPIGLTFDPRQEDKWRLVEPLVEAPFFHGRNLDTWIDNDERTYQTLRERLESKGGVGLAYYNITRTDVTPEYARICNGLWLWQTPLNAQMHWTYFWGDQDALVGVREGERLAPYFALAAPHPTKMEMVSTLDWENLREGVTDHQYITTLENAIESAGPEQAAAVEKAKALLAEMWAVDPRVTETAKAIDAAEWDRRRSALFESISELKRSTIASDGNSR</sequence>
<dbReference type="Proteomes" id="UP000319143">
    <property type="component" value="Unassembled WGS sequence"/>
</dbReference>
<feature type="domain" description="Carbohydrate-binding" evidence="1">
    <location>
        <begin position="130"/>
        <end position="314"/>
    </location>
</feature>
<dbReference type="RefSeq" id="WP_146528699.1">
    <property type="nucleotide sequence ID" value="NZ_SJPV01000008.1"/>
</dbReference>
<dbReference type="GO" id="GO:0004553">
    <property type="term" value="F:hydrolase activity, hydrolyzing O-glycosyl compounds"/>
    <property type="evidence" value="ECO:0007669"/>
    <property type="project" value="InterPro"/>
</dbReference>
<protein>
    <recommendedName>
        <fullName evidence="1">Carbohydrate-binding domain-containing protein</fullName>
    </recommendedName>
</protein>
<dbReference type="GO" id="GO:0016052">
    <property type="term" value="P:carbohydrate catabolic process"/>
    <property type="evidence" value="ECO:0007669"/>
    <property type="project" value="InterPro"/>
</dbReference>
<gene>
    <name evidence="2" type="ORF">Poly41_44440</name>
</gene>
<evidence type="ECO:0000313" key="3">
    <source>
        <dbReference type="Proteomes" id="UP000319143"/>
    </source>
</evidence>
<dbReference type="SUPFAM" id="SSF49452">
    <property type="entry name" value="Starch-binding domain-like"/>
    <property type="match status" value="1"/>
</dbReference>
<comment type="caution">
    <text evidence="2">The sequence shown here is derived from an EMBL/GenBank/DDBJ whole genome shotgun (WGS) entry which is preliminary data.</text>
</comment>
<evidence type="ECO:0000259" key="1">
    <source>
        <dbReference type="Pfam" id="PF06452"/>
    </source>
</evidence>
<proteinExistence type="predicted"/>
<name>A0A5C6DEP7_9BACT</name>
<dbReference type="Gene3D" id="2.60.40.1190">
    <property type="match status" value="1"/>
</dbReference>
<dbReference type="GO" id="GO:0030246">
    <property type="term" value="F:carbohydrate binding"/>
    <property type="evidence" value="ECO:0007669"/>
    <property type="project" value="InterPro"/>
</dbReference>
<dbReference type="OrthoDB" id="226401at2"/>
<dbReference type="AlphaFoldDB" id="A0A5C6DEP7"/>
<dbReference type="EMBL" id="SJPV01000008">
    <property type="protein sequence ID" value="TWU34297.1"/>
    <property type="molecule type" value="Genomic_DNA"/>
</dbReference>
<dbReference type="SUPFAM" id="SSF49344">
    <property type="entry name" value="CBD9-like"/>
    <property type="match status" value="1"/>
</dbReference>
<dbReference type="CDD" id="cd09620">
    <property type="entry name" value="CBM9_like_3"/>
    <property type="match status" value="1"/>
</dbReference>
<dbReference type="InterPro" id="IPR013784">
    <property type="entry name" value="Carb-bd-like_fold"/>
</dbReference>